<dbReference type="EMBL" id="JAUSQW010000001">
    <property type="protein sequence ID" value="MDP9800804.1"/>
    <property type="molecule type" value="Genomic_DNA"/>
</dbReference>
<accession>A0ABT9NAQ2</accession>
<organism evidence="1 2">
    <name type="scientific">Arcanobacterium wilhelmae</name>
    <dbReference type="NCBI Taxonomy" id="1803177"/>
    <lineage>
        <taxon>Bacteria</taxon>
        <taxon>Bacillati</taxon>
        <taxon>Actinomycetota</taxon>
        <taxon>Actinomycetes</taxon>
        <taxon>Actinomycetales</taxon>
        <taxon>Actinomycetaceae</taxon>
        <taxon>Arcanobacterium</taxon>
    </lineage>
</organism>
<name>A0ABT9NAQ2_9ACTO</name>
<evidence type="ECO:0000313" key="2">
    <source>
        <dbReference type="Proteomes" id="UP001235966"/>
    </source>
</evidence>
<reference evidence="1 2" key="1">
    <citation type="submission" date="2023-07" db="EMBL/GenBank/DDBJ databases">
        <title>Sequencing the genomes of 1000 actinobacteria strains.</title>
        <authorList>
            <person name="Klenk H.-P."/>
        </authorList>
    </citation>
    <scope>NUCLEOTIDE SEQUENCE [LARGE SCALE GENOMIC DNA]</scope>
    <source>
        <strain evidence="1 2">DSM 102162</strain>
    </source>
</reference>
<dbReference type="Proteomes" id="UP001235966">
    <property type="component" value="Unassembled WGS sequence"/>
</dbReference>
<keyword evidence="2" id="KW-1185">Reference proteome</keyword>
<protein>
    <submittedName>
        <fullName evidence="1">Plasmid stabilization system protein ParE</fullName>
    </submittedName>
</protein>
<proteinExistence type="predicted"/>
<evidence type="ECO:0000313" key="1">
    <source>
        <dbReference type="EMBL" id="MDP9800804.1"/>
    </source>
</evidence>
<gene>
    <name evidence="1" type="ORF">J2S49_000880</name>
</gene>
<comment type="caution">
    <text evidence="1">The sequence shown here is derived from an EMBL/GenBank/DDBJ whole genome shotgun (WGS) entry which is preliminary data.</text>
</comment>
<sequence>MLNNHYRLTYLPLFQEDLNGVLDYISENLSSPQAARRLVVSVENAILKRVQAPASHQPLPTNDDRPFPYYAIVVGITRCCRCSLRV</sequence>